<keyword evidence="1" id="KW-1133">Transmembrane helix</keyword>
<comment type="caution">
    <text evidence="2">The sequence shown here is derived from an EMBL/GenBank/DDBJ whole genome shotgun (WGS) entry which is preliminary data.</text>
</comment>
<keyword evidence="2" id="KW-0808">Transferase</keyword>
<evidence type="ECO:0000256" key="1">
    <source>
        <dbReference type="SAM" id="Phobius"/>
    </source>
</evidence>
<organism evidence="2 3">
    <name type="scientific">Stutzerimonas stutzeri</name>
    <name type="common">Pseudomonas stutzeri</name>
    <dbReference type="NCBI Taxonomy" id="316"/>
    <lineage>
        <taxon>Bacteria</taxon>
        <taxon>Pseudomonadati</taxon>
        <taxon>Pseudomonadota</taxon>
        <taxon>Gammaproteobacteria</taxon>
        <taxon>Pseudomonadales</taxon>
        <taxon>Pseudomonadaceae</taxon>
        <taxon>Stutzerimonas</taxon>
    </lineage>
</organism>
<protein>
    <submittedName>
        <fullName evidence="2">Cell wall metabolism sensor histidine kinase WalK</fullName>
    </submittedName>
</protein>
<dbReference type="GO" id="GO:0016301">
    <property type="term" value="F:kinase activity"/>
    <property type="evidence" value="ECO:0007669"/>
    <property type="project" value="UniProtKB-KW"/>
</dbReference>
<name>A0AA40V867_STUST</name>
<gene>
    <name evidence="2" type="ORF">G7024_24790</name>
</gene>
<feature type="non-terminal residue" evidence="2">
    <location>
        <position position="71"/>
    </location>
</feature>
<accession>A0AA40V867</accession>
<keyword evidence="1" id="KW-0472">Membrane</keyword>
<dbReference type="AlphaFoldDB" id="A0AA40V867"/>
<keyword evidence="1" id="KW-0812">Transmembrane</keyword>
<feature type="transmembrane region" description="Helical" evidence="1">
    <location>
        <begin position="15"/>
        <end position="35"/>
    </location>
</feature>
<evidence type="ECO:0000313" key="2">
    <source>
        <dbReference type="EMBL" id="MBA1307568.1"/>
    </source>
</evidence>
<dbReference type="Proteomes" id="UP001138621">
    <property type="component" value="Unassembled WGS sequence"/>
</dbReference>
<reference evidence="2" key="1">
    <citation type="submission" date="2020-02" db="EMBL/GenBank/DDBJ databases">
        <title>Synteny-based analysis reveals conserved mechanism for high triclosan tolerance in Pseudomonas, as well as instances of horizontal transfer.</title>
        <authorList>
            <person name="Mcfarland A.G."/>
            <person name="Bertucci H.K."/>
            <person name="Litmann E."/>
            <person name="Shen J."/>
            <person name="Huttenhower C."/>
            <person name="Hartmann E.M."/>
        </authorList>
    </citation>
    <scope>NUCLEOTIDE SEQUENCE</scope>
    <source>
        <strain evidence="2">109A1</strain>
    </source>
</reference>
<sequence>MNSTTNFFKSIRFRIALVFVLLMIIALELLGAFFVRQIERQNLTTFQQQIALPKYVTDQITTALKKKDSNE</sequence>
<keyword evidence="2" id="KW-0418">Kinase</keyword>
<dbReference type="EMBL" id="JAAMRD010000143">
    <property type="protein sequence ID" value="MBA1307568.1"/>
    <property type="molecule type" value="Genomic_DNA"/>
</dbReference>
<proteinExistence type="predicted"/>
<evidence type="ECO:0000313" key="3">
    <source>
        <dbReference type="Proteomes" id="UP001138621"/>
    </source>
</evidence>